<name>A0A9P5WZV1_9AGAR</name>
<feature type="signal peptide" evidence="1">
    <location>
        <begin position="1"/>
        <end position="26"/>
    </location>
</feature>
<reference evidence="2" key="1">
    <citation type="submission" date="2020-11" db="EMBL/GenBank/DDBJ databases">
        <authorList>
            <consortium name="DOE Joint Genome Institute"/>
            <person name="Ahrendt S."/>
            <person name="Riley R."/>
            <person name="Andreopoulos W."/>
            <person name="Labutti K."/>
            <person name="Pangilinan J."/>
            <person name="Ruiz-Duenas F.J."/>
            <person name="Barrasa J.M."/>
            <person name="Sanchez-Garcia M."/>
            <person name="Camarero S."/>
            <person name="Miyauchi S."/>
            <person name="Serrano A."/>
            <person name="Linde D."/>
            <person name="Babiker R."/>
            <person name="Drula E."/>
            <person name="Ayuso-Fernandez I."/>
            <person name="Pacheco R."/>
            <person name="Padilla G."/>
            <person name="Ferreira P."/>
            <person name="Barriuso J."/>
            <person name="Kellner H."/>
            <person name="Castanera R."/>
            <person name="Alfaro M."/>
            <person name="Ramirez L."/>
            <person name="Pisabarro A.G."/>
            <person name="Kuo A."/>
            <person name="Tritt A."/>
            <person name="Lipzen A."/>
            <person name="He G."/>
            <person name="Yan M."/>
            <person name="Ng V."/>
            <person name="Cullen D."/>
            <person name="Martin F."/>
            <person name="Rosso M.-N."/>
            <person name="Henrissat B."/>
            <person name="Hibbett D."/>
            <person name="Martinez A.T."/>
            <person name="Grigoriev I.V."/>
        </authorList>
    </citation>
    <scope>NUCLEOTIDE SEQUENCE</scope>
    <source>
        <strain evidence="2">MF-IS2</strain>
    </source>
</reference>
<feature type="chain" id="PRO_5040365470" evidence="1">
    <location>
        <begin position="27"/>
        <end position="198"/>
    </location>
</feature>
<gene>
    <name evidence="2" type="ORF">P691DRAFT_739587</name>
</gene>
<evidence type="ECO:0000313" key="3">
    <source>
        <dbReference type="Proteomes" id="UP000807342"/>
    </source>
</evidence>
<sequence length="198" mass="21028">MSSPRFLRSCLSTCIFLVLLTTSASAYFLIDEPHRDTQWVNNQSNLVKWQKGLLDGINGFDVEMARLGTDGLTLVARNVPATQESLNIFLSDVQPADDYFLIFMNSTHGVMHATSPRFTVLSAGSNPTSKGLSPDSTVPTVTVSGAPNPTKAFATTFPALAHNGVVGGWGRVPGSVELATMMFATLACIAAGGAWAMS</sequence>
<dbReference type="AlphaFoldDB" id="A0A9P5WZV1"/>
<protein>
    <submittedName>
        <fullName evidence="2">Uncharacterized protein</fullName>
    </submittedName>
</protein>
<organism evidence="2 3">
    <name type="scientific">Macrolepiota fuliginosa MF-IS2</name>
    <dbReference type="NCBI Taxonomy" id="1400762"/>
    <lineage>
        <taxon>Eukaryota</taxon>
        <taxon>Fungi</taxon>
        <taxon>Dikarya</taxon>
        <taxon>Basidiomycota</taxon>
        <taxon>Agaricomycotina</taxon>
        <taxon>Agaricomycetes</taxon>
        <taxon>Agaricomycetidae</taxon>
        <taxon>Agaricales</taxon>
        <taxon>Agaricineae</taxon>
        <taxon>Agaricaceae</taxon>
        <taxon>Macrolepiota</taxon>
    </lineage>
</organism>
<keyword evidence="3" id="KW-1185">Reference proteome</keyword>
<evidence type="ECO:0000256" key="1">
    <source>
        <dbReference type="SAM" id="SignalP"/>
    </source>
</evidence>
<accession>A0A9P5WZV1</accession>
<keyword evidence="1" id="KW-0732">Signal</keyword>
<evidence type="ECO:0000313" key="2">
    <source>
        <dbReference type="EMBL" id="KAF9441617.1"/>
    </source>
</evidence>
<comment type="caution">
    <text evidence="2">The sequence shown here is derived from an EMBL/GenBank/DDBJ whole genome shotgun (WGS) entry which is preliminary data.</text>
</comment>
<proteinExistence type="predicted"/>
<dbReference type="EMBL" id="MU151839">
    <property type="protein sequence ID" value="KAF9441617.1"/>
    <property type="molecule type" value="Genomic_DNA"/>
</dbReference>
<dbReference type="Proteomes" id="UP000807342">
    <property type="component" value="Unassembled WGS sequence"/>
</dbReference>
<dbReference type="OrthoDB" id="2581067at2759"/>